<keyword evidence="2" id="KW-0677">Repeat</keyword>
<dbReference type="InterPro" id="IPR036737">
    <property type="entry name" value="OmpA-like_sf"/>
</dbReference>
<feature type="signal peptide" evidence="6">
    <location>
        <begin position="1"/>
        <end position="19"/>
    </location>
</feature>
<dbReference type="EMBL" id="JACJIQ010000009">
    <property type="protein sequence ID" value="MBA9077804.1"/>
    <property type="molecule type" value="Genomic_DNA"/>
</dbReference>
<dbReference type="InterPro" id="IPR011659">
    <property type="entry name" value="WD40"/>
</dbReference>
<dbReference type="InterPro" id="IPR019734">
    <property type="entry name" value="TPR_rpt"/>
</dbReference>
<dbReference type="Gene3D" id="2.120.10.30">
    <property type="entry name" value="TolB, C-terminal domain"/>
    <property type="match status" value="1"/>
</dbReference>
<dbReference type="SUPFAM" id="SSF103088">
    <property type="entry name" value="OmpA-like"/>
    <property type="match status" value="1"/>
</dbReference>
<dbReference type="SUPFAM" id="SSF48452">
    <property type="entry name" value="TPR-like"/>
    <property type="match status" value="1"/>
</dbReference>
<reference evidence="8 9" key="1">
    <citation type="submission" date="2020-08" db="EMBL/GenBank/DDBJ databases">
        <title>Genomic Encyclopedia of Type Strains, Phase IV (KMG-IV): sequencing the most valuable type-strain genomes for metagenomic binning, comparative biology and taxonomic classification.</title>
        <authorList>
            <person name="Goeker M."/>
        </authorList>
    </citation>
    <scope>NUCLEOTIDE SEQUENCE [LARGE SCALE GENOMIC DNA]</scope>
    <source>
        <strain evidence="8 9">DSM 29854</strain>
    </source>
</reference>
<dbReference type="PANTHER" id="PTHR36842">
    <property type="entry name" value="PROTEIN TOLB HOMOLOG"/>
    <property type="match status" value="1"/>
</dbReference>
<comment type="similarity">
    <text evidence="1">Belongs to the TolB family.</text>
</comment>
<dbReference type="Pfam" id="PF00691">
    <property type="entry name" value="OmpA"/>
    <property type="match status" value="1"/>
</dbReference>
<organism evidence="8 9">
    <name type="scientific">Rufibacter quisquiliarum</name>
    <dbReference type="NCBI Taxonomy" id="1549639"/>
    <lineage>
        <taxon>Bacteria</taxon>
        <taxon>Pseudomonadati</taxon>
        <taxon>Bacteroidota</taxon>
        <taxon>Cytophagia</taxon>
        <taxon>Cytophagales</taxon>
        <taxon>Hymenobacteraceae</taxon>
        <taxon>Rufibacter</taxon>
    </lineage>
</organism>
<evidence type="ECO:0000256" key="4">
    <source>
        <dbReference type="PROSITE-ProRule" id="PRU00339"/>
    </source>
</evidence>
<evidence type="ECO:0000313" key="8">
    <source>
        <dbReference type="EMBL" id="MBA9077804.1"/>
    </source>
</evidence>
<dbReference type="InterPro" id="IPR011990">
    <property type="entry name" value="TPR-like_helical_dom_sf"/>
</dbReference>
<keyword evidence="9" id="KW-1185">Reference proteome</keyword>
<feature type="repeat" description="TPR" evidence="4">
    <location>
        <begin position="84"/>
        <end position="117"/>
    </location>
</feature>
<feature type="domain" description="OmpA-like" evidence="7">
    <location>
        <begin position="575"/>
        <end position="679"/>
    </location>
</feature>
<keyword evidence="6" id="KW-0732">Signal</keyword>
<keyword evidence="5" id="KW-0472">Membrane</keyword>
<dbReference type="PROSITE" id="PS51123">
    <property type="entry name" value="OMPA_2"/>
    <property type="match status" value="1"/>
</dbReference>
<evidence type="ECO:0000256" key="1">
    <source>
        <dbReference type="ARBA" id="ARBA00009820"/>
    </source>
</evidence>
<name>A0A839GDX8_9BACT</name>
<dbReference type="InterPro" id="IPR011042">
    <property type="entry name" value="6-blade_b-propeller_TolB-like"/>
</dbReference>
<dbReference type="Pfam" id="PF07676">
    <property type="entry name" value="PD40"/>
    <property type="match status" value="3"/>
</dbReference>
<proteinExistence type="inferred from homology"/>
<dbReference type="SUPFAM" id="SSF82171">
    <property type="entry name" value="DPP6 N-terminal domain-like"/>
    <property type="match status" value="1"/>
</dbReference>
<evidence type="ECO:0000256" key="2">
    <source>
        <dbReference type="ARBA" id="ARBA00022737"/>
    </source>
</evidence>
<comment type="caution">
    <text evidence="8">The sequence shown here is derived from an EMBL/GenBank/DDBJ whole genome shotgun (WGS) entry which is preliminary data.</text>
</comment>
<feature type="chain" id="PRO_5032382624" evidence="6">
    <location>
        <begin position="20"/>
        <end position="679"/>
    </location>
</feature>
<sequence length="679" mass="75024">MKKHALLLILSCALGQAVAQNVDFNKDNFKQDKDGFREAKKKLDAGDDIFAATSKKTDDAYRKKNYRNAIAPYVDAYKFNPNSALLNYRLGVAYLFSDEKDKALPYLEKALKLNPAVDPELGFYLGRAYQVKLEWQKAVTEYRKYLATLPSGNHKTRMEVVNKSIRECLSGEKLEKKPLRVFFDNAGEQINSKYADLQPVISADETVMVFTSRRPADQEAKAKVDKEPNDDVYISYKVNGKWSTAKQLPEGINTEKNEAAMALSADGQRLIFSRDENGGNLFETVLKGNEWSKPEELGSEINTKDRESSAAYSYDGKTLFFVSDRPNGIGKGDIYFSTLDSKGNWGKAINAGPKLNTVYEEGHVFMMPDGKTLYFTSEGHSSMGGFDIFKSVLENGQWSEPENVGYPLNTPDDDSFISLSANGRYGYIASSRNEGGKIDQDIVRVTFIGDEKPVILSAEDDLVAFAETRVAQPVAMPVIESKTPKTILVQGVVLDARTQKPLEAKVELIDNVKKEVIATVTSNSVTGKYLIALPAGKNYSVSVQKNDFLVHSQNFNLPANTAFTKIEKEVKLQPLDAGSVWALQNVFFAEGQAVLLPESMYELETLVEVLKDKKSLKAEMIGYTGEQADQLLAGSRAKAVADFLASRGINAKRLSSKATEATSTNALSQGLVELKLTGK</sequence>
<dbReference type="Gene3D" id="3.30.1330.60">
    <property type="entry name" value="OmpA-like domain"/>
    <property type="match status" value="1"/>
</dbReference>
<dbReference type="AlphaFoldDB" id="A0A839GDX8"/>
<evidence type="ECO:0000259" key="7">
    <source>
        <dbReference type="PROSITE" id="PS51123"/>
    </source>
</evidence>
<dbReference type="PANTHER" id="PTHR36842:SF1">
    <property type="entry name" value="PROTEIN TOLB"/>
    <property type="match status" value="1"/>
</dbReference>
<dbReference type="InterPro" id="IPR013105">
    <property type="entry name" value="TPR_2"/>
</dbReference>
<evidence type="ECO:0000256" key="5">
    <source>
        <dbReference type="PROSITE-ProRule" id="PRU00473"/>
    </source>
</evidence>
<gene>
    <name evidence="8" type="ORF">FHS90_002523</name>
</gene>
<evidence type="ECO:0000256" key="3">
    <source>
        <dbReference type="ARBA" id="ARBA00022803"/>
    </source>
</evidence>
<dbReference type="InterPro" id="IPR006665">
    <property type="entry name" value="OmpA-like"/>
</dbReference>
<dbReference type="SMART" id="SM00028">
    <property type="entry name" value="TPR"/>
    <property type="match status" value="1"/>
</dbReference>
<dbReference type="Gene3D" id="2.60.40.1120">
    <property type="entry name" value="Carboxypeptidase-like, regulatory domain"/>
    <property type="match status" value="1"/>
</dbReference>
<dbReference type="PROSITE" id="PS50005">
    <property type="entry name" value="TPR"/>
    <property type="match status" value="1"/>
</dbReference>
<dbReference type="GO" id="GO:0016020">
    <property type="term" value="C:membrane"/>
    <property type="evidence" value="ECO:0007669"/>
    <property type="project" value="UniProtKB-UniRule"/>
</dbReference>
<evidence type="ECO:0000256" key="6">
    <source>
        <dbReference type="SAM" id="SignalP"/>
    </source>
</evidence>
<keyword evidence="3 4" id="KW-0802">TPR repeat</keyword>
<dbReference type="Proteomes" id="UP000563094">
    <property type="component" value="Unassembled WGS sequence"/>
</dbReference>
<dbReference type="Pfam" id="PF07719">
    <property type="entry name" value="TPR_2"/>
    <property type="match status" value="1"/>
</dbReference>
<dbReference type="RefSeq" id="WP_182513232.1">
    <property type="nucleotide sequence ID" value="NZ_JACJIQ010000009.1"/>
</dbReference>
<protein>
    <submittedName>
        <fullName evidence="8">Outer membrane protein OmpA-like peptidoglycan-associated protein</fullName>
    </submittedName>
</protein>
<accession>A0A839GDX8</accession>
<evidence type="ECO:0000313" key="9">
    <source>
        <dbReference type="Proteomes" id="UP000563094"/>
    </source>
</evidence>
<dbReference type="Gene3D" id="1.25.40.10">
    <property type="entry name" value="Tetratricopeptide repeat domain"/>
    <property type="match status" value="1"/>
</dbReference>